<organism evidence="10 11">
    <name type="scientific">Limosilactobacillus vaginalis DSM 5837 = ATCC 49540</name>
    <dbReference type="NCBI Taxonomy" id="1423814"/>
    <lineage>
        <taxon>Bacteria</taxon>
        <taxon>Bacillati</taxon>
        <taxon>Bacillota</taxon>
        <taxon>Bacilli</taxon>
        <taxon>Lactobacillales</taxon>
        <taxon>Lactobacillaceae</taxon>
        <taxon>Limosilactobacillus</taxon>
    </lineage>
</organism>
<dbReference type="PRINTS" id="PR00474">
    <property type="entry name" value="GLU5KINASE"/>
</dbReference>
<accession>C2ETC6</accession>
<keyword evidence="2 8" id="KW-0028">Amino-acid biosynthesis</keyword>
<dbReference type="UniPathway" id="UPA00098">
    <property type="reaction ID" value="UER00359"/>
</dbReference>
<feature type="binding site" evidence="8">
    <location>
        <position position="14"/>
    </location>
    <ligand>
        <name>ATP</name>
        <dbReference type="ChEBI" id="CHEBI:30616"/>
    </ligand>
</feature>
<dbReference type="InterPro" id="IPR005715">
    <property type="entry name" value="Glu_5kinase/COase_Synthase"/>
</dbReference>
<evidence type="ECO:0000259" key="9">
    <source>
        <dbReference type="Pfam" id="PF00696"/>
    </source>
</evidence>
<comment type="subcellular location">
    <subcellularLocation>
        <location evidence="8">Cytoplasm</location>
    </subcellularLocation>
</comment>
<dbReference type="eggNOG" id="COG0263">
    <property type="taxonomic scope" value="Bacteria"/>
</dbReference>
<dbReference type="GO" id="GO:0004349">
    <property type="term" value="F:glutamate 5-kinase activity"/>
    <property type="evidence" value="ECO:0007669"/>
    <property type="project" value="UniProtKB-UniRule"/>
</dbReference>
<dbReference type="PANTHER" id="PTHR43654:SF1">
    <property type="entry name" value="ISOPENTENYL PHOSPHATE KINASE"/>
    <property type="match status" value="1"/>
</dbReference>
<evidence type="ECO:0000256" key="8">
    <source>
        <dbReference type="HAMAP-Rule" id="MF_00456"/>
    </source>
</evidence>
<keyword evidence="7 8" id="KW-0067">ATP-binding</keyword>
<feature type="binding site" evidence="8">
    <location>
        <begin position="177"/>
        <end position="178"/>
    </location>
    <ligand>
        <name>ATP</name>
        <dbReference type="ChEBI" id="CHEBI:30616"/>
    </ligand>
</feature>
<dbReference type="PANTHER" id="PTHR43654">
    <property type="entry name" value="GLUTAMATE 5-KINASE"/>
    <property type="match status" value="1"/>
</dbReference>
<dbReference type="GO" id="GO:0055129">
    <property type="term" value="P:L-proline biosynthetic process"/>
    <property type="evidence" value="ECO:0007669"/>
    <property type="project" value="UniProtKB-UniRule"/>
</dbReference>
<gene>
    <name evidence="8 10" type="primary">proB</name>
    <name evidence="10" type="ORF">HMPREF0549_0712</name>
</gene>
<dbReference type="InterPro" id="IPR041739">
    <property type="entry name" value="G5K_ProB"/>
</dbReference>
<evidence type="ECO:0000256" key="2">
    <source>
        <dbReference type="ARBA" id="ARBA00022605"/>
    </source>
</evidence>
<dbReference type="GO" id="GO:0005524">
    <property type="term" value="F:ATP binding"/>
    <property type="evidence" value="ECO:0007669"/>
    <property type="project" value="UniProtKB-KW"/>
</dbReference>
<comment type="pathway">
    <text evidence="8">Amino-acid biosynthesis; L-proline biosynthesis; L-glutamate 5-semialdehyde from L-glutamate: step 1/2.</text>
</comment>
<evidence type="ECO:0000313" key="11">
    <source>
        <dbReference type="Proteomes" id="UP000004483"/>
    </source>
</evidence>
<dbReference type="STRING" id="1423814.HMPREF0549_0712"/>
<dbReference type="AlphaFoldDB" id="C2ETC6"/>
<dbReference type="PATRIC" id="fig|1423814.6.peg.563"/>
<comment type="caution">
    <text evidence="10">The sequence shown here is derived from an EMBL/GenBank/DDBJ whole genome shotgun (WGS) entry which is preliminary data.</text>
</comment>
<dbReference type="Proteomes" id="UP000004483">
    <property type="component" value="Unassembled WGS sequence"/>
</dbReference>
<name>C2ETC6_9LACO</name>
<dbReference type="HOGENOM" id="CLU_025400_0_2_9"/>
<comment type="function">
    <text evidence="8">Catalyzes the transfer of a phosphate group to glutamate to form L-glutamate 5-phosphate.</text>
</comment>
<dbReference type="EC" id="2.7.2.11" evidence="8"/>
<dbReference type="Pfam" id="PF00696">
    <property type="entry name" value="AA_kinase"/>
    <property type="match status" value="1"/>
</dbReference>
<feature type="binding site" evidence="8">
    <location>
        <begin position="219"/>
        <end position="225"/>
    </location>
    <ligand>
        <name>ATP</name>
        <dbReference type="ChEBI" id="CHEBI:30616"/>
    </ligand>
</feature>
<proteinExistence type="inferred from homology"/>
<feature type="binding site" evidence="8">
    <location>
        <position position="157"/>
    </location>
    <ligand>
        <name>substrate</name>
    </ligand>
</feature>
<feature type="binding site" evidence="8">
    <location>
        <position position="54"/>
    </location>
    <ligand>
        <name>substrate</name>
    </ligand>
</feature>
<dbReference type="InterPro" id="IPR001057">
    <property type="entry name" value="Glu/AcGlu_kinase"/>
</dbReference>
<keyword evidence="6 8" id="KW-0418">Kinase</keyword>
<evidence type="ECO:0000256" key="3">
    <source>
        <dbReference type="ARBA" id="ARBA00022650"/>
    </source>
</evidence>
<feature type="domain" description="Aspartate/glutamate/uridylate kinase" evidence="9">
    <location>
        <begin position="9"/>
        <end position="242"/>
    </location>
</feature>
<dbReference type="RefSeq" id="WP_003717565.1">
    <property type="nucleotide sequence ID" value="NZ_AZGL01000002.1"/>
</dbReference>
<sequence length="266" mass="29240">MVNMGKQHQRIVVKVGTSSLIYPNGQVNLRTIDRLAYTLATLNHQGYEMVLVSSGAIGVGLASLGLTKRPAEIAQQQALAAIGQTELMRIYSQRFLDYQTKVGQILLTRDVLDYPVSRQHILNTIETLLGDAVVPIINENDPVSVDELDHHTTFSDNDELSAQVATKIKADLLIVLSDIDAFYNRDPHKFTDAQPIRHVNQMTPELEQAASGSSTQFGTGGMVTKLRAAATIMQANQHMVLCNGRDPKIIFQILDGSEEVGTRFGK</sequence>
<dbReference type="CDD" id="cd04242">
    <property type="entry name" value="AAK_G5K_ProB"/>
    <property type="match status" value="1"/>
</dbReference>
<keyword evidence="4 8" id="KW-0808">Transferase</keyword>
<dbReference type="EMBL" id="ACGV01000115">
    <property type="protein sequence ID" value="EEJ40909.1"/>
    <property type="molecule type" value="Genomic_DNA"/>
</dbReference>
<dbReference type="InterPro" id="IPR036393">
    <property type="entry name" value="AceGlu_kinase-like_sf"/>
</dbReference>
<protein>
    <recommendedName>
        <fullName evidence="8">Glutamate 5-kinase</fullName>
        <ecNumber evidence="8">2.7.2.11</ecNumber>
    </recommendedName>
    <alternativeName>
        <fullName evidence="8">Gamma-glutamyl kinase</fullName>
        <shortName evidence="8">GK</shortName>
    </alternativeName>
</protein>
<dbReference type="PROSITE" id="PS00902">
    <property type="entry name" value="GLUTAMATE_5_KINASE"/>
    <property type="match status" value="1"/>
</dbReference>
<dbReference type="InterPro" id="IPR001048">
    <property type="entry name" value="Asp/Glu/Uridylate_kinase"/>
</dbReference>
<evidence type="ECO:0000256" key="7">
    <source>
        <dbReference type="ARBA" id="ARBA00022840"/>
    </source>
</evidence>
<dbReference type="SUPFAM" id="SSF53633">
    <property type="entry name" value="Carbamate kinase-like"/>
    <property type="match status" value="1"/>
</dbReference>
<keyword evidence="5 8" id="KW-0547">Nucleotide-binding</keyword>
<feature type="binding site" evidence="8">
    <location>
        <position position="141"/>
    </location>
    <ligand>
        <name>substrate</name>
    </ligand>
</feature>
<dbReference type="GO" id="GO:0005829">
    <property type="term" value="C:cytosol"/>
    <property type="evidence" value="ECO:0007669"/>
    <property type="project" value="TreeGrafter"/>
</dbReference>
<dbReference type="NCBIfam" id="TIGR01027">
    <property type="entry name" value="proB"/>
    <property type="match status" value="1"/>
</dbReference>
<comment type="catalytic activity">
    <reaction evidence="8">
        <text>L-glutamate + ATP = L-glutamyl 5-phosphate + ADP</text>
        <dbReference type="Rhea" id="RHEA:14877"/>
        <dbReference type="ChEBI" id="CHEBI:29985"/>
        <dbReference type="ChEBI" id="CHEBI:30616"/>
        <dbReference type="ChEBI" id="CHEBI:58274"/>
        <dbReference type="ChEBI" id="CHEBI:456216"/>
        <dbReference type="EC" id="2.7.2.11"/>
    </reaction>
</comment>
<keyword evidence="3 8" id="KW-0641">Proline biosynthesis</keyword>
<dbReference type="HAMAP" id="MF_00456">
    <property type="entry name" value="ProB"/>
    <property type="match status" value="1"/>
</dbReference>
<dbReference type="InterPro" id="IPR019797">
    <property type="entry name" value="Glutamate_5-kinase_CS"/>
</dbReference>
<reference evidence="10 11" key="1">
    <citation type="submission" date="2009-01" db="EMBL/GenBank/DDBJ databases">
        <authorList>
            <person name="Qin X."/>
            <person name="Bachman B."/>
            <person name="Battles P."/>
            <person name="Bell A."/>
            <person name="Bess C."/>
            <person name="Bickham C."/>
            <person name="Chaboub L."/>
            <person name="Chen D."/>
            <person name="Coyle M."/>
            <person name="Deiros D.R."/>
            <person name="Dinh H."/>
            <person name="Forbes L."/>
            <person name="Fowler G."/>
            <person name="Francisco L."/>
            <person name="Fu Q."/>
            <person name="Gubbala S."/>
            <person name="Hale W."/>
            <person name="Han Y."/>
            <person name="Hemphill L."/>
            <person name="Highlander S.K."/>
            <person name="Hirani K."/>
            <person name="Hogues M."/>
            <person name="Jackson L."/>
            <person name="Jakkamsetti A."/>
            <person name="Javaid M."/>
            <person name="Jiang H."/>
            <person name="Korchina V."/>
            <person name="Kovar C."/>
            <person name="Lara F."/>
            <person name="Lee S."/>
            <person name="Mata R."/>
            <person name="Mathew T."/>
            <person name="Moen C."/>
            <person name="Morales K."/>
            <person name="Munidasa M."/>
            <person name="Nazareth L."/>
            <person name="Ngo R."/>
            <person name="Nguyen L."/>
            <person name="Okwuonu G."/>
            <person name="Ongeri F."/>
            <person name="Patil S."/>
            <person name="Petrosino J."/>
            <person name="Pham C."/>
            <person name="Pham P."/>
            <person name="Pu L.-L."/>
            <person name="Puazo M."/>
            <person name="Raj R."/>
            <person name="Reid J."/>
            <person name="Rouhana J."/>
            <person name="Saada N."/>
            <person name="Shang Y."/>
            <person name="Simmons D."/>
            <person name="Thornton R."/>
            <person name="Warren J."/>
            <person name="Weissenberger G."/>
            <person name="Zhang J."/>
            <person name="Zhang L."/>
            <person name="Zhou C."/>
            <person name="Zhu D."/>
            <person name="Muzny D."/>
            <person name="Worley K."/>
            <person name="Gibbs R."/>
        </authorList>
    </citation>
    <scope>NUCLEOTIDE SEQUENCE [LARGE SCALE GENOMIC DNA]</scope>
    <source>
        <strain evidence="10 11">ATCC 49540</strain>
    </source>
</reference>
<evidence type="ECO:0000256" key="6">
    <source>
        <dbReference type="ARBA" id="ARBA00022777"/>
    </source>
</evidence>
<evidence type="ECO:0000313" key="10">
    <source>
        <dbReference type="EMBL" id="EEJ40909.1"/>
    </source>
</evidence>
<comment type="similarity">
    <text evidence="8">Belongs to the glutamate 5-kinase family.</text>
</comment>
<evidence type="ECO:0000256" key="4">
    <source>
        <dbReference type="ARBA" id="ARBA00022679"/>
    </source>
</evidence>
<dbReference type="FunFam" id="3.40.1160.10:FF:000006">
    <property type="entry name" value="Glutamate 5-kinase"/>
    <property type="match status" value="1"/>
</dbReference>
<dbReference type="PIRSF" id="PIRSF000729">
    <property type="entry name" value="GK"/>
    <property type="match status" value="1"/>
</dbReference>
<dbReference type="Gene3D" id="3.40.1160.10">
    <property type="entry name" value="Acetylglutamate kinase-like"/>
    <property type="match status" value="1"/>
</dbReference>
<keyword evidence="1 8" id="KW-0963">Cytoplasm</keyword>
<dbReference type="InterPro" id="IPR011529">
    <property type="entry name" value="Glu_5kinase"/>
</dbReference>
<evidence type="ECO:0000256" key="1">
    <source>
        <dbReference type="ARBA" id="ARBA00022490"/>
    </source>
</evidence>
<evidence type="ECO:0000256" key="5">
    <source>
        <dbReference type="ARBA" id="ARBA00022741"/>
    </source>
</evidence>